<evidence type="ECO:0000313" key="1">
    <source>
        <dbReference type="EMBL" id="KAI0051101.1"/>
    </source>
</evidence>
<accession>A0ACB8S4L4</accession>
<feature type="non-terminal residue" evidence="1">
    <location>
        <position position="1"/>
    </location>
</feature>
<protein>
    <submittedName>
        <fullName evidence="1">Uncharacterized protein</fullName>
    </submittedName>
</protein>
<reference evidence="1" key="2">
    <citation type="journal article" date="2022" name="New Phytol.">
        <title>Evolutionary transition to the ectomycorrhizal habit in the genomes of a hyperdiverse lineage of mushroom-forming fungi.</title>
        <authorList>
            <person name="Looney B."/>
            <person name="Miyauchi S."/>
            <person name="Morin E."/>
            <person name="Drula E."/>
            <person name="Courty P.E."/>
            <person name="Kohler A."/>
            <person name="Kuo A."/>
            <person name="LaButti K."/>
            <person name="Pangilinan J."/>
            <person name="Lipzen A."/>
            <person name="Riley R."/>
            <person name="Andreopoulos W."/>
            <person name="He G."/>
            <person name="Johnson J."/>
            <person name="Nolan M."/>
            <person name="Tritt A."/>
            <person name="Barry K.W."/>
            <person name="Grigoriev I.V."/>
            <person name="Nagy L.G."/>
            <person name="Hibbett D."/>
            <person name="Henrissat B."/>
            <person name="Matheny P.B."/>
            <person name="Labbe J."/>
            <person name="Martin F.M."/>
        </authorList>
    </citation>
    <scope>NUCLEOTIDE SEQUENCE</scope>
    <source>
        <strain evidence="1">FP105234-sp</strain>
    </source>
</reference>
<proteinExistence type="predicted"/>
<dbReference type="EMBL" id="MU275855">
    <property type="protein sequence ID" value="KAI0051101.1"/>
    <property type="molecule type" value="Genomic_DNA"/>
</dbReference>
<reference evidence="1" key="1">
    <citation type="submission" date="2021-02" db="EMBL/GenBank/DDBJ databases">
        <authorList>
            <consortium name="DOE Joint Genome Institute"/>
            <person name="Ahrendt S."/>
            <person name="Looney B.P."/>
            <person name="Miyauchi S."/>
            <person name="Morin E."/>
            <person name="Drula E."/>
            <person name="Courty P.E."/>
            <person name="Chicoki N."/>
            <person name="Fauchery L."/>
            <person name="Kohler A."/>
            <person name="Kuo A."/>
            <person name="Labutti K."/>
            <person name="Pangilinan J."/>
            <person name="Lipzen A."/>
            <person name="Riley R."/>
            <person name="Andreopoulos W."/>
            <person name="He G."/>
            <person name="Johnson J."/>
            <person name="Barry K.W."/>
            <person name="Grigoriev I.V."/>
            <person name="Nagy L."/>
            <person name="Hibbett D."/>
            <person name="Henrissat B."/>
            <person name="Matheny P.B."/>
            <person name="Labbe J."/>
            <person name="Martin F."/>
        </authorList>
    </citation>
    <scope>NUCLEOTIDE SEQUENCE</scope>
    <source>
        <strain evidence="1">FP105234-sp</strain>
    </source>
</reference>
<evidence type="ECO:0000313" key="2">
    <source>
        <dbReference type="Proteomes" id="UP000814033"/>
    </source>
</evidence>
<comment type="caution">
    <text evidence="1">The sequence shown here is derived from an EMBL/GenBank/DDBJ whole genome shotgun (WGS) entry which is preliminary data.</text>
</comment>
<feature type="non-terminal residue" evidence="1">
    <location>
        <position position="280"/>
    </location>
</feature>
<gene>
    <name evidence="1" type="ORF">FA95DRAFT_1463876</name>
</gene>
<keyword evidence="2" id="KW-1185">Reference proteome</keyword>
<name>A0ACB8S4L4_9AGAM</name>
<organism evidence="1 2">
    <name type="scientific">Auriscalpium vulgare</name>
    <dbReference type="NCBI Taxonomy" id="40419"/>
    <lineage>
        <taxon>Eukaryota</taxon>
        <taxon>Fungi</taxon>
        <taxon>Dikarya</taxon>
        <taxon>Basidiomycota</taxon>
        <taxon>Agaricomycotina</taxon>
        <taxon>Agaricomycetes</taxon>
        <taxon>Russulales</taxon>
        <taxon>Auriscalpiaceae</taxon>
        <taxon>Auriscalpium</taxon>
    </lineage>
</organism>
<sequence>SSDQILHDRVNLFRLVRRLEKAVAEPERSQDASQDAWLKSQGMLQKLSHARKLLRNVETYEELQVSPKSRRHYDDLRQVIDRLEERLTAESDNLTPAPSRPSPLLPTVPLPPPSARRANPPPIHKAAHSSSALSVPEEVEPPEQEAELLLGPEDRTPPPALDPLPQGSSLALPSSSTSAPTPAFLQNSSAVQEELSAQLAQMAGQLRRNALHFSEALAKDQAALQDTDEKIGSNFDVMKKERLRLRDHRGKSMGTTCLTFASLIIVLVAFVVMFFVIRIT</sequence>
<dbReference type="Proteomes" id="UP000814033">
    <property type="component" value="Unassembled WGS sequence"/>
</dbReference>